<proteinExistence type="inferred from homology"/>
<evidence type="ECO:0000313" key="8">
    <source>
        <dbReference type="Proteomes" id="UP001275440"/>
    </source>
</evidence>
<dbReference type="SUPFAM" id="SSF53383">
    <property type="entry name" value="PLP-dependent transferases"/>
    <property type="match status" value="1"/>
</dbReference>
<dbReference type="EMBL" id="WBMO01000005">
    <property type="protein sequence ID" value="MDV2477893.1"/>
    <property type="molecule type" value="Genomic_DNA"/>
</dbReference>
<evidence type="ECO:0000256" key="1">
    <source>
        <dbReference type="ARBA" id="ARBA00005384"/>
    </source>
</evidence>
<dbReference type="Gene3D" id="3.40.640.10">
    <property type="entry name" value="Type I PLP-dependent aspartate aminotransferase-like (Major domain)"/>
    <property type="match status" value="1"/>
</dbReference>
<evidence type="ECO:0000256" key="5">
    <source>
        <dbReference type="ARBA" id="ARBA00023163"/>
    </source>
</evidence>
<evidence type="ECO:0000259" key="6">
    <source>
        <dbReference type="PROSITE" id="PS50949"/>
    </source>
</evidence>
<sequence length="485" mass="53085">MPPMRDWTCFLTTMNRTIIWHLLRTEGAPGPRYRSIAQCFEALISVGHIRVGEKLPGERDIADALAVSRTTVVQAYKQLKESGWAESTTGRGTFARRPLKKRATRMMDWVETPDGGPLTGSAVPSRVVDFVNPTPPAPIELHDAVTSSAAEVVRLADSAVHYLHGLPDLRQWIAEWYTARGLPTRSNEIVVTSGAQQALALACRLFMRPHGSVVLESPTYLGALDQMRSRSAHIVSIHSGAEGFDSDQLTEAMRSHRPDLIYTMSACHSVTGTAMTDGQRQHVVDLTSASSTVIVDDDDVYAGLSRNSVQRAPLAAVNPDAPIITIGGVGKLLWDGLRVGWLRAPAPLAERLARLKGVEDLGTSLIAQVVSLELLHHHTEIAARRRLEAAERLHLTQSLLRAAVPEWRWYTPAEGWSLWIALPHGSATQFAVESRRNGVLIAAGSTFTADGSGDDHLRLVFYKSTADLEVGVRRLGESWMQFAAV</sequence>
<dbReference type="SMART" id="SM00345">
    <property type="entry name" value="HTH_GNTR"/>
    <property type="match status" value="1"/>
</dbReference>
<dbReference type="Gene3D" id="1.10.10.10">
    <property type="entry name" value="Winged helix-like DNA-binding domain superfamily/Winged helix DNA-binding domain"/>
    <property type="match status" value="1"/>
</dbReference>
<accession>A0ABU3WWX0</accession>
<keyword evidence="3" id="KW-0805">Transcription regulation</keyword>
<dbReference type="InterPro" id="IPR036390">
    <property type="entry name" value="WH_DNA-bd_sf"/>
</dbReference>
<keyword evidence="4" id="KW-0238">DNA-binding</keyword>
<evidence type="ECO:0000256" key="4">
    <source>
        <dbReference type="ARBA" id="ARBA00023125"/>
    </source>
</evidence>
<dbReference type="InterPro" id="IPR051446">
    <property type="entry name" value="HTH_trans_reg/aminotransferase"/>
</dbReference>
<dbReference type="CDD" id="cd00609">
    <property type="entry name" value="AAT_like"/>
    <property type="match status" value="1"/>
</dbReference>
<evidence type="ECO:0000256" key="2">
    <source>
        <dbReference type="ARBA" id="ARBA00022898"/>
    </source>
</evidence>
<dbReference type="InterPro" id="IPR036388">
    <property type="entry name" value="WH-like_DNA-bd_sf"/>
</dbReference>
<gene>
    <name evidence="7" type="ORF">F8M49_25445</name>
</gene>
<organism evidence="7 8">
    <name type="scientific">Rhodococcus zopfii</name>
    <dbReference type="NCBI Taxonomy" id="43772"/>
    <lineage>
        <taxon>Bacteria</taxon>
        <taxon>Bacillati</taxon>
        <taxon>Actinomycetota</taxon>
        <taxon>Actinomycetes</taxon>
        <taxon>Mycobacteriales</taxon>
        <taxon>Nocardiaceae</taxon>
        <taxon>Rhodococcus</taxon>
    </lineage>
</organism>
<keyword evidence="7" id="KW-0808">Transferase</keyword>
<dbReference type="Proteomes" id="UP001275440">
    <property type="component" value="Unassembled WGS sequence"/>
</dbReference>
<dbReference type="PANTHER" id="PTHR46577:SF1">
    <property type="entry name" value="HTH-TYPE TRANSCRIPTIONAL REGULATORY PROTEIN GABR"/>
    <property type="match status" value="1"/>
</dbReference>
<dbReference type="InterPro" id="IPR004839">
    <property type="entry name" value="Aminotransferase_I/II_large"/>
</dbReference>
<dbReference type="Pfam" id="PF00392">
    <property type="entry name" value="GntR"/>
    <property type="match status" value="1"/>
</dbReference>
<protein>
    <submittedName>
        <fullName evidence="7">PLP-dependent aminotransferase family protein</fullName>
    </submittedName>
</protein>
<comment type="similarity">
    <text evidence="1">In the C-terminal section; belongs to the class-I pyridoxal-phosphate-dependent aminotransferase family.</text>
</comment>
<dbReference type="SUPFAM" id="SSF46785">
    <property type="entry name" value="Winged helix' DNA-binding domain"/>
    <property type="match status" value="1"/>
</dbReference>
<dbReference type="PRINTS" id="PR00035">
    <property type="entry name" value="HTHGNTR"/>
</dbReference>
<keyword evidence="7" id="KW-0032">Aminotransferase</keyword>
<evidence type="ECO:0000313" key="7">
    <source>
        <dbReference type="EMBL" id="MDV2477893.1"/>
    </source>
</evidence>
<name>A0ABU3WWX0_9NOCA</name>
<dbReference type="Gene3D" id="3.90.1150.10">
    <property type="entry name" value="Aspartate Aminotransferase, domain 1"/>
    <property type="match status" value="1"/>
</dbReference>
<dbReference type="GO" id="GO:0008483">
    <property type="term" value="F:transaminase activity"/>
    <property type="evidence" value="ECO:0007669"/>
    <property type="project" value="UniProtKB-KW"/>
</dbReference>
<dbReference type="InterPro" id="IPR015424">
    <property type="entry name" value="PyrdxlP-dep_Trfase"/>
</dbReference>
<evidence type="ECO:0000256" key="3">
    <source>
        <dbReference type="ARBA" id="ARBA00023015"/>
    </source>
</evidence>
<feature type="domain" description="HTH gntR-type" evidence="6">
    <location>
        <begin position="30"/>
        <end position="98"/>
    </location>
</feature>
<dbReference type="InterPro" id="IPR000524">
    <property type="entry name" value="Tscrpt_reg_HTH_GntR"/>
</dbReference>
<reference evidence="7 8" key="1">
    <citation type="submission" date="2019-10" db="EMBL/GenBank/DDBJ databases">
        <title>Draft Genome Assembly of Rhodococcus zopfii DSM44189.</title>
        <authorList>
            <person name="Sutton J.M."/>
            <person name="Akob D.M."/>
            <person name="Bushman T.J."/>
        </authorList>
    </citation>
    <scope>NUCLEOTIDE SEQUENCE [LARGE SCALE GENOMIC DNA]</scope>
    <source>
        <strain evidence="7 8">DSM 44189</strain>
    </source>
</reference>
<dbReference type="CDD" id="cd07377">
    <property type="entry name" value="WHTH_GntR"/>
    <property type="match status" value="1"/>
</dbReference>
<keyword evidence="5" id="KW-0804">Transcription</keyword>
<dbReference type="Pfam" id="PF00155">
    <property type="entry name" value="Aminotran_1_2"/>
    <property type="match status" value="1"/>
</dbReference>
<keyword evidence="8" id="KW-1185">Reference proteome</keyword>
<dbReference type="InterPro" id="IPR015421">
    <property type="entry name" value="PyrdxlP-dep_Trfase_major"/>
</dbReference>
<dbReference type="PANTHER" id="PTHR46577">
    <property type="entry name" value="HTH-TYPE TRANSCRIPTIONAL REGULATORY PROTEIN GABR"/>
    <property type="match status" value="1"/>
</dbReference>
<dbReference type="InterPro" id="IPR015422">
    <property type="entry name" value="PyrdxlP-dep_Trfase_small"/>
</dbReference>
<dbReference type="PROSITE" id="PS50949">
    <property type="entry name" value="HTH_GNTR"/>
    <property type="match status" value="1"/>
</dbReference>
<keyword evidence="2" id="KW-0663">Pyridoxal phosphate</keyword>
<comment type="caution">
    <text evidence="7">The sequence shown here is derived from an EMBL/GenBank/DDBJ whole genome shotgun (WGS) entry which is preliminary data.</text>
</comment>